<gene>
    <name evidence="1" type="ORF">DdX_19818</name>
</gene>
<reference evidence="1" key="1">
    <citation type="submission" date="2022-01" db="EMBL/GenBank/DDBJ databases">
        <title>Genome Sequence Resource for Two Populations of Ditylenchus destructor, the Migratory Endoparasitic Phytonematode.</title>
        <authorList>
            <person name="Zhang H."/>
            <person name="Lin R."/>
            <person name="Xie B."/>
        </authorList>
    </citation>
    <scope>NUCLEOTIDE SEQUENCE</scope>
    <source>
        <strain evidence="1">BazhouSP</strain>
    </source>
</reference>
<proteinExistence type="predicted"/>
<dbReference type="AlphaFoldDB" id="A0AAD4MMI1"/>
<comment type="caution">
    <text evidence="1">The sequence shown here is derived from an EMBL/GenBank/DDBJ whole genome shotgun (WGS) entry which is preliminary data.</text>
</comment>
<name>A0AAD4MMI1_9BILA</name>
<evidence type="ECO:0000313" key="2">
    <source>
        <dbReference type="Proteomes" id="UP001201812"/>
    </source>
</evidence>
<protein>
    <submittedName>
        <fullName evidence="1">Uncharacterized protein</fullName>
    </submittedName>
</protein>
<accession>A0AAD4MMI1</accession>
<sequence length="284" mass="33484">MLKNLFKNQDPAVIRMFNEELSPEDYNKFIARNGYSKQIPLEGQIAGKEVAKNDRGIYEFVADAYQNPNCRYIAATVLHAHVELNDNNWPLFQHFIRLLMDPFIYIGYLELNPQMELLNLLTEAMNPDRNRLQCKHLNIRFNDDTQKFIVWIKDHVRCDEFQIYLDSDSNYDEELLDFFMTGAHCTSAIYTIQYDLSKVLVDLVQKFTGLKSRDEYQMVESIRGNVEDREVVDELKRTFAEFISKEFEKDQIIVFINNDIEKKLTLNVYNYTAIPFLSIKITNL</sequence>
<keyword evidence="2" id="KW-1185">Reference proteome</keyword>
<evidence type="ECO:0000313" key="1">
    <source>
        <dbReference type="EMBL" id="KAI1694979.1"/>
    </source>
</evidence>
<dbReference type="EMBL" id="JAKKPZ010000451">
    <property type="protein sequence ID" value="KAI1694979.1"/>
    <property type="molecule type" value="Genomic_DNA"/>
</dbReference>
<organism evidence="1 2">
    <name type="scientific">Ditylenchus destructor</name>
    <dbReference type="NCBI Taxonomy" id="166010"/>
    <lineage>
        <taxon>Eukaryota</taxon>
        <taxon>Metazoa</taxon>
        <taxon>Ecdysozoa</taxon>
        <taxon>Nematoda</taxon>
        <taxon>Chromadorea</taxon>
        <taxon>Rhabditida</taxon>
        <taxon>Tylenchina</taxon>
        <taxon>Tylenchomorpha</taxon>
        <taxon>Sphaerularioidea</taxon>
        <taxon>Anguinidae</taxon>
        <taxon>Anguininae</taxon>
        <taxon>Ditylenchus</taxon>
    </lineage>
</organism>
<dbReference type="Proteomes" id="UP001201812">
    <property type="component" value="Unassembled WGS sequence"/>
</dbReference>